<feature type="region of interest" description="Disordered" evidence="1">
    <location>
        <begin position="45"/>
        <end position="162"/>
    </location>
</feature>
<feature type="signal peptide" evidence="2">
    <location>
        <begin position="1"/>
        <end position="19"/>
    </location>
</feature>
<evidence type="ECO:0000256" key="1">
    <source>
        <dbReference type="SAM" id="MobiDB-lite"/>
    </source>
</evidence>
<sequence>MGAVWKFSVFVLTVWLAKGSVWSVNGATEGQDEGTQKGQIVKMENNELEAGTSMKSVKHQTKTQDYDLSNDAVSGNQTSGAPGVDDSDHADNQTLVPPVSDVGDQAPETTTTPEAPETTPEAPTTTKAPTTSHHQGPDDDDDHQGPDDDDDHQGPDDQSGLR</sequence>
<evidence type="ECO:0000313" key="3">
    <source>
        <dbReference type="Proteomes" id="UP000515145"/>
    </source>
</evidence>
<dbReference type="GeneID" id="114437678"/>
<keyword evidence="3" id="KW-1185">Reference proteome</keyword>
<proteinExistence type="predicted"/>
<dbReference type="RefSeq" id="XP_028264313.1">
    <property type="nucleotide sequence ID" value="XM_028408512.1"/>
</dbReference>
<evidence type="ECO:0000256" key="2">
    <source>
        <dbReference type="SAM" id="SignalP"/>
    </source>
</evidence>
<feature type="chain" id="PRO_5027760112" evidence="2">
    <location>
        <begin position="20"/>
        <end position="162"/>
    </location>
</feature>
<feature type="compositionally biased region" description="Low complexity" evidence="1">
    <location>
        <begin position="106"/>
        <end position="134"/>
    </location>
</feature>
<name>A0A6P7IFD9_9TELE</name>
<protein>
    <submittedName>
        <fullName evidence="4">DNA mismatch repair protein Msh6-like</fullName>
    </submittedName>
</protein>
<gene>
    <name evidence="4" type="primary">LOC114437678</name>
</gene>
<evidence type="ECO:0000313" key="4">
    <source>
        <dbReference type="RefSeq" id="XP_028264313.1"/>
    </source>
</evidence>
<reference evidence="4" key="1">
    <citation type="submission" date="2025-08" db="UniProtKB">
        <authorList>
            <consortium name="RefSeq"/>
        </authorList>
    </citation>
    <scope>IDENTIFICATION</scope>
</reference>
<dbReference type="OrthoDB" id="8963097at2759"/>
<keyword evidence="2" id="KW-0732">Signal</keyword>
<dbReference type="InParanoid" id="A0A6P7IFD9"/>
<organism evidence="3 4">
    <name type="scientific">Parambassis ranga</name>
    <name type="common">Indian glassy fish</name>
    <dbReference type="NCBI Taxonomy" id="210632"/>
    <lineage>
        <taxon>Eukaryota</taxon>
        <taxon>Metazoa</taxon>
        <taxon>Chordata</taxon>
        <taxon>Craniata</taxon>
        <taxon>Vertebrata</taxon>
        <taxon>Euteleostomi</taxon>
        <taxon>Actinopterygii</taxon>
        <taxon>Neopterygii</taxon>
        <taxon>Teleostei</taxon>
        <taxon>Neoteleostei</taxon>
        <taxon>Acanthomorphata</taxon>
        <taxon>Ovalentaria</taxon>
        <taxon>Ambassidae</taxon>
        <taxon>Parambassis</taxon>
    </lineage>
</organism>
<dbReference type="Proteomes" id="UP000515145">
    <property type="component" value="Chromosome 6"/>
</dbReference>
<dbReference type="AlphaFoldDB" id="A0A6P7IFD9"/>
<accession>A0A6P7IFD9</accession>
<feature type="compositionally biased region" description="Acidic residues" evidence="1">
    <location>
        <begin position="138"/>
        <end position="151"/>
    </location>
</feature>
<feature type="compositionally biased region" description="Polar residues" evidence="1">
    <location>
        <begin position="71"/>
        <end position="80"/>
    </location>
</feature>